<accession>A0A8X6T903</accession>
<dbReference type="AlphaFoldDB" id="A0A8X6T903"/>
<proteinExistence type="predicted"/>
<comment type="caution">
    <text evidence="1">The sequence shown here is derived from an EMBL/GenBank/DDBJ whole genome shotgun (WGS) entry which is preliminary data.</text>
</comment>
<protein>
    <submittedName>
        <fullName evidence="1">Uncharacterized protein</fullName>
    </submittedName>
</protein>
<evidence type="ECO:0000313" key="1">
    <source>
        <dbReference type="EMBL" id="GFS82863.1"/>
    </source>
</evidence>
<dbReference type="Proteomes" id="UP000887013">
    <property type="component" value="Unassembled WGS sequence"/>
</dbReference>
<dbReference type="OrthoDB" id="3598281at2759"/>
<sequence>MQVSDRLDKLKMRVPPDVTFSNPIAVPTASVDPLTILPHSGCNISDSDVSSDNNNSSKNQYENIDEESFVLLGIETLKSLITKSGPRLKFKKYLNYFFQTTNFYSELIFDSRVPPDVTFSNPIAVPTASVDPLTILPHSGCNISDSDVSSDNNNSSNNQCNIVHDLSLNDSESLFYSYSNILSFINIWPEKKLILGG</sequence>
<organism evidence="1 2">
    <name type="scientific">Nephila pilipes</name>
    <name type="common">Giant wood spider</name>
    <name type="synonym">Nephila maculata</name>
    <dbReference type="NCBI Taxonomy" id="299642"/>
    <lineage>
        <taxon>Eukaryota</taxon>
        <taxon>Metazoa</taxon>
        <taxon>Ecdysozoa</taxon>
        <taxon>Arthropoda</taxon>
        <taxon>Chelicerata</taxon>
        <taxon>Arachnida</taxon>
        <taxon>Araneae</taxon>
        <taxon>Araneomorphae</taxon>
        <taxon>Entelegynae</taxon>
        <taxon>Araneoidea</taxon>
        <taxon>Nephilidae</taxon>
        <taxon>Nephila</taxon>
    </lineage>
</organism>
<dbReference type="EMBL" id="BMAW01051863">
    <property type="protein sequence ID" value="GFS82863.1"/>
    <property type="molecule type" value="Genomic_DNA"/>
</dbReference>
<keyword evidence="2" id="KW-1185">Reference proteome</keyword>
<name>A0A8X6T903_NEPPI</name>
<evidence type="ECO:0000313" key="2">
    <source>
        <dbReference type="Proteomes" id="UP000887013"/>
    </source>
</evidence>
<reference evidence="1" key="1">
    <citation type="submission" date="2020-08" db="EMBL/GenBank/DDBJ databases">
        <title>Multicomponent nature underlies the extraordinary mechanical properties of spider dragline silk.</title>
        <authorList>
            <person name="Kono N."/>
            <person name="Nakamura H."/>
            <person name="Mori M."/>
            <person name="Yoshida Y."/>
            <person name="Ohtoshi R."/>
            <person name="Malay A.D."/>
            <person name="Moran D.A.P."/>
            <person name="Tomita M."/>
            <person name="Numata K."/>
            <person name="Arakawa K."/>
        </authorList>
    </citation>
    <scope>NUCLEOTIDE SEQUENCE</scope>
</reference>
<gene>
    <name evidence="1" type="ORF">NPIL_108121</name>
</gene>